<dbReference type="EMBL" id="WTYI01000001">
    <property type="protein sequence ID" value="MXO95966.1"/>
    <property type="molecule type" value="Genomic_DNA"/>
</dbReference>
<evidence type="ECO:0000313" key="1">
    <source>
        <dbReference type="EMBL" id="MXO95966.1"/>
    </source>
</evidence>
<sequence>MRVDISTHVLREQDNIYVVRPGEDYWLFDHFRRSNRIFLDFPDLDLDPLEELPEDKEMRLQVVRSLAIRDWHDNDNFGPRPADDTSDFEGQDYRQRLGRYIGAIRKLRELPEGTVIVVPGEGYFGEVLIGKLVGLPHMHSWQAIYDGEPMLARRVKWFRSKQRGTFSDLMRDRLSRPDPVMLLDRSLRKEVVAAGFDQYIFAGTFSARINTEEDDFNTLNEYYIQSFLNYITGVLIAAEQGVENQVPYAEAINYLREHPERAMELKLNINSRGFQRIIDHTVAPLATVALLTAGIAYGADLGNVDLAQAIQIVNSAAPNDDCTIEVAQRVESARELMMLDDWEQQCRQLHDVEEATGLSTEMGVEDDEA</sequence>
<dbReference type="AlphaFoldDB" id="A0A6I4TJJ2"/>
<organism evidence="1 2">
    <name type="scientific">Qipengyuania aquimaris</name>
    <dbReference type="NCBI Taxonomy" id="255984"/>
    <lineage>
        <taxon>Bacteria</taxon>
        <taxon>Pseudomonadati</taxon>
        <taxon>Pseudomonadota</taxon>
        <taxon>Alphaproteobacteria</taxon>
        <taxon>Sphingomonadales</taxon>
        <taxon>Erythrobacteraceae</taxon>
        <taxon>Qipengyuania</taxon>
    </lineage>
</organism>
<keyword evidence="2" id="KW-1185">Reference proteome</keyword>
<accession>A0A6I4TJJ2</accession>
<name>A0A6I4TJJ2_9SPHN</name>
<evidence type="ECO:0000313" key="2">
    <source>
        <dbReference type="Proteomes" id="UP000432727"/>
    </source>
</evidence>
<dbReference type="Proteomes" id="UP000432727">
    <property type="component" value="Unassembled WGS sequence"/>
</dbReference>
<gene>
    <name evidence="1" type="ORF">GRI34_05950</name>
</gene>
<dbReference type="OrthoDB" id="7605144at2"/>
<reference evidence="1 2" key="1">
    <citation type="submission" date="2019-12" db="EMBL/GenBank/DDBJ databases">
        <title>Genomic-based taxomic classification of the family Erythrobacteraceae.</title>
        <authorList>
            <person name="Xu L."/>
        </authorList>
    </citation>
    <scope>NUCLEOTIDE SEQUENCE [LARGE SCALE GENOMIC DNA]</scope>
    <source>
        <strain evidence="1 2">JCM 12189</strain>
    </source>
</reference>
<protein>
    <submittedName>
        <fullName evidence="1">Uncharacterized protein</fullName>
    </submittedName>
</protein>
<proteinExistence type="predicted"/>
<dbReference type="RefSeq" id="WP_160595156.1">
    <property type="nucleotide sequence ID" value="NZ_WTYI01000001.1"/>
</dbReference>
<comment type="caution">
    <text evidence="1">The sequence shown here is derived from an EMBL/GenBank/DDBJ whole genome shotgun (WGS) entry which is preliminary data.</text>
</comment>